<proteinExistence type="predicted"/>
<dbReference type="InterPro" id="IPR011043">
    <property type="entry name" value="Gal_Oxase/kelch_b-propeller"/>
</dbReference>
<evidence type="ECO:0000256" key="2">
    <source>
        <dbReference type="SAM" id="MobiDB-lite"/>
    </source>
</evidence>
<dbReference type="InterPro" id="IPR013783">
    <property type="entry name" value="Ig-like_fold"/>
</dbReference>
<keyword evidence="1" id="KW-0732">Signal</keyword>
<evidence type="ECO:0000313" key="5">
    <source>
        <dbReference type="EMBL" id="GMK58460.1"/>
    </source>
</evidence>
<name>A0AAD3YCT3_9TREE</name>
<comment type="caution">
    <text evidence="5">The sequence shown here is derived from an EMBL/GenBank/DDBJ whole genome shotgun (WGS) entry which is preliminary data.</text>
</comment>
<feature type="domain" description="Glyoxal oxidase N-terminal" evidence="3">
    <location>
        <begin position="173"/>
        <end position="563"/>
    </location>
</feature>
<reference evidence="5" key="2">
    <citation type="submission" date="2023-06" db="EMBL/GenBank/DDBJ databases">
        <authorList>
            <person name="Kobayashi Y."/>
            <person name="Kayamori A."/>
            <person name="Aoki K."/>
            <person name="Shiwa Y."/>
            <person name="Fujita N."/>
            <person name="Sugita T."/>
            <person name="Iwasaki W."/>
            <person name="Tanaka N."/>
            <person name="Takashima M."/>
        </authorList>
    </citation>
    <scope>NUCLEOTIDE SEQUENCE</scope>
    <source>
        <strain evidence="5">HIS016</strain>
    </source>
</reference>
<reference evidence="5" key="1">
    <citation type="journal article" date="2023" name="BMC Genomics">
        <title>Chromosome-level genome assemblies of Cutaneotrichosporon spp. (Trichosporonales, Basidiomycota) reveal imbalanced evolution between nucleotide sequences and chromosome synteny.</title>
        <authorList>
            <person name="Kobayashi Y."/>
            <person name="Kayamori A."/>
            <person name="Aoki K."/>
            <person name="Shiwa Y."/>
            <person name="Matsutani M."/>
            <person name="Fujita N."/>
            <person name="Sugita T."/>
            <person name="Iwasaki W."/>
            <person name="Tanaka N."/>
            <person name="Takashima M."/>
        </authorList>
    </citation>
    <scope>NUCLEOTIDE SEQUENCE</scope>
    <source>
        <strain evidence="5">HIS016</strain>
    </source>
</reference>
<dbReference type="AlphaFoldDB" id="A0AAD3YCT3"/>
<evidence type="ECO:0000259" key="3">
    <source>
        <dbReference type="Pfam" id="PF07250"/>
    </source>
</evidence>
<evidence type="ECO:0000259" key="4">
    <source>
        <dbReference type="Pfam" id="PF09118"/>
    </source>
</evidence>
<evidence type="ECO:0000313" key="6">
    <source>
        <dbReference type="Proteomes" id="UP001222932"/>
    </source>
</evidence>
<dbReference type="InterPro" id="IPR009880">
    <property type="entry name" value="Glyoxal_oxidase_N"/>
</dbReference>
<dbReference type="SUPFAM" id="SSF50965">
    <property type="entry name" value="Galactose oxidase, central domain"/>
    <property type="match status" value="1"/>
</dbReference>
<dbReference type="InterPro" id="IPR015202">
    <property type="entry name" value="GO-like_E_set"/>
</dbReference>
<feature type="region of interest" description="Disordered" evidence="2">
    <location>
        <begin position="107"/>
        <end position="131"/>
    </location>
</feature>
<feature type="domain" description="Galactose oxidase-like Early set" evidence="4">
    <location>
        <begin position="568"/>
        <end position="676"/>
    </location>
</feature>
<sequence>MDARRDLDGKGKLSKGPRWIQGGEKDALFTSRGYSHTHVILPALSSIPDALFNCIHKSQAYPVAGFATVTLFSSFPNTPTHDGYTMLASTLALWALLPALAAAMPNSEKRQSPVPDTVTANNAGPKANSFQPAGDAGISAQMMFLGTKNKVYILDKTENNPTTIDGLYGTHPAWAVEYDINTQKVRPMDVYSNTFCAGGAVLGNGTWAVFGGNQPVTTDGVATKDMGAYKDMTGGTAIRMLNPCDDEKCEYIQGAQTLDINQDTGGYLQMTGKRWYPTVETLPDGSLIVIGGDKNGGYVNTAVQDNPTYEFFPPNSQGAVNLQFLSDTLPVNLYPLTWLLPSGKLFMQAARKTIIYDYKSKKTTDLPDMPIATRVYPASAATVMLPLSSANGWQPTILFCGGSATEKWGDDTGPGYNVTAVQADNSCYRITPEGSANPIYEQDDWMFEGRTMGEFVLMPDGNIWMGNGAAMGTAGYGDDGYSVGQSYAQDPLYMPAIYRPFNSPGQRWDRTGLEASLNERLYHSVALLLPDSSILVSGSNPNKDFTNQQWRSRTDVERWYPSYYNEPRPTFAGLPDTFSYGGDYFNLTLNGTVDAATANSTRVTLIRSGFHTHAMGFGQRQIFLDTSFTFDEATQKATIHVSQLPGTNGPNLFQPGPALAFVVVDGVPSQGEMVMVGNGQLGEQPTAANAELPGSQTVPLPQPPVNNDPESDKANAGKTNVKSSASSVSTGFVSLAAPGLVAVLAAALL</sequence>
<feature type="region of interest" description="Disordered" evidence="2">
    <location>
        <begin position="684"/>
        <end position="722"/>
    </location>
</feature>
<dbReference type="Pfam" id="PF09118">
    <property type="entry name" value="GO-like_E_set"/>
    <property type="match status" value="1"/>
</dbReference>
<keyword evidence="6" id="KW-1185">Reference proteome</keyword>
<dbReference type="PANTHER" id="PTHR32208">
    <property type="entry name" value="SECRETED PROTEIN-RELATED"/>
    <property type="match status" value="1"/>
</dbReference>
<evidence type="ECO:0000256" key="1">
    <source>
        <dbReference type="ARBA" id="ARBA00022729"/>
    </source>
</evidence>
<dbReference type="Pfam" id="PF07250">
    <property type="entry name" value="Glyoxal_oxid_N"/>
    <property type="match status" value="1"/>
</dbReference>
<dbReference type="Gene3D" id="2.60.40.10">
    <property type="entry name" value="Immunoglobulins"/>
    <property type="match status" value="1"/>
</dbReference>
<dbReference type="PANTHER" id="PTHR32208:SF21">
    <property type="entry name" value="LOW QUALITY PROTEIN: ALDEHYDE OXIDASE GLOX-LIKE"/>
    <property type="match status" value="1"/>
</dbReference>
<dbReference type="SUPFAM" id="SSF81296">
    <property type="entry name" value="E set domains"/>
    <property type="match status" value="1"/>
</dbReference>
<gene>
    <name evidence="5" type="ORF">CspeluHIS016_0504920</name>
</gene>
<dbReference type="InterPro" id="IPR014756">
    <property type="entry name" value="Ig_E-set"/>
</dbReference>
<protein>
    <recommendedName>
        <fullName evidence="7">Glyoxal oxidase</fullName>
    </recommendedName>
</protein>
<dbReference type="Gene3D" id="2.130.10.80">
    <property type="entry name" value="Galactose oxidase/kelch, beta-propeller"/>
    <property type="match status" value="1"/>
</dbReference>
<dbReference type="EMBL" id="BTCM01000005">
    <property type="protein sequence ID" value="GMK58460.1"/>
    <property type="molecule type" value="Genomic_DNA"/>
</dbReference>
<organism evidence="5 6">
    <name type="scientific">Cutaneotrichosporon spelunceum</name>
    <dbReference type="NCBI Taxonomy" id="1672016"/>
    <lineage>
        <taxon>Eukaryota</taxon>
        <taxon>Fungi</taxon>
        <taxon>Dikarya</taxon>
        <taxon>Basidiomycota</taxon>
        <taxon>Agaricomycotina</taxon>
        <taxon>Tremellomycetes</taxon>
        <taxon>Trichosporonales</taxon>
        <taxon>Trichosporonaceae</taxon>
        <taxon>Cutaneotrichosporon</taxon>
    </lineage>
</organism>
<evidence type="ECO:0008006" key="7">
    <source>
        <dbReference type="Google" id="ProtNLM"/>
    </source>
</evidence>
<accession>A0AAD3YCT3</accession>
<dbReference type="InterPro" id="IPR037293">
    <property type="entry name" value="Gal_Oxidase_central_sf"/>
</dbReference>
<dbReference type="CDD" id="cd02851">
    <property type="entry name" value="E_set_GO_C"/>
    <property type="match status" value="1"/>
</dbReference>
<dbReference type="Proteomes" id="UP001222932">
    <property type="component" value="Unassembled WGS sequence"/>
</dbReference>